<dbReference type="EMBL" id="BQNB010008840">
    <property type="protein sequence ID" value="GJS55000.1"/>
    <property type="molecule type" value="Genomic_DNA"/>
</dbReference>
<dbReference type="Proteomes" id="UP001151760">
    <property type="component" value="Unassembled WGS sequence"/>
</dbReference>
<sequence>LTPQLHESAGGLPSLKLSLHSCSLPGSTNAMGIETSIALVLPVREHECNTSFVLGRPSALSLSIGFAFVYFEDERDAEDAINALDNTTFGYDRRKLLVEWASTTTKMGFWVEQKLGSTKSTLNEARGHNYSTKLVSQQNNFGSKVRVDIVDPKNFI</sequence>
<name>A0ABQ4WQ41_9ASTR</name>
<protein>
    <submittedName>
        <fullName evidence="3">Serine/arginine-rich splicing factor RS31-like protein isoform X1</fullName>
    </submittedName>
</protein>
<dbReference type="PROSITE" id="PS50102">
    <property type="entry name" value="RRM"/>
    <property type="match status" value="1"/>
</dbReference>
<evidence type="ECO:0000313" key="4">
    <source>
        <dbReference type="Proteomes" id="UP001151760"/>
    </source>
</evidence>
<keyword evidence="1" id="KW-0694">RNA-binding</keyword>
<dbReference type="InterPro" id="IPR012677">
    <property type="entry name" value="Nucleotide-bd_a/b_plait_sf"/>
</dbReference>
<organism evidence="3 4">
    <name type="scientific">Tanacetum coccineum</name>
    <dbReference type="NCBI Taxonomy" id="301880"/>
    <lineage>
        <taxon>Eukaryota</taxon>
        <taxon>Viridiplantae</taxon>
        <taxon>Streptophyta</taxon>
        <taxon>Embryophyta</taxon>
        <taxon>Tracheophyta</taxon>
        <taxon>Spermatophyta</taxon>
        <taxon>Magnoliopsida</taxon>
        <taxon>eudicotyledons</taxon>
        <taxon>Gunneridae</taxon>
        <taxon>Pentapetalae</taxon>
        <taxon>asterids</taxon>
        <taxon>campanulids</taxon>
        <taxon>Asterales</taxon>
        <taxon>Asteraceae</taxon>
        <taxon>Asteroideae</taxon>
        <taxon>Anthemideae</taxon>
        <taxon>Anthemidinae</taxon>
        <taxon>Tanacetum</taxon>
    </lineage>
</organism>
<accession>A0ABQ4WQ41</accession>
<evidence type="ECO:0000259" key="2">
    <source>
        <dbReference type="PROSITE" id="PS50102"/>
    </source>
</evidence>
<feature type="domain" description="RRM" evidence="2">
    <location>
        <begin position="41"/>
        <end position="103"/>
    </location>
</feature>
<proteinExistence type="predicted"/>
<dbReference type="InterPro" id="IPR035979">
    <property type="entry name" value="RBD_domain_sf"/>
</dbReference>
<dbReference type="Gene3D" id="3.30.70.330">
    <property type="match status" value="1"/>
</dbReference>
<keyword evidence="4" id="KW-1185">Reference proteome</keyword>
<dbReference type="SUPFAM" id="SSF54928">
    <property type="entry name" value="RNA-binding domain, RBD"/>
    <property type="match status" value="1"/>
</dbReference>
<feature type="non-terminal residue" evidence="3">
    <location>
        <position position="1"/>
    </location>
</feature>
<dbReference type="InterPro" id="IPR000504">
    <property type="entry name" value="RRM_dom"/>
</dbReference>
<gene>
    <name evidence="3" type="ORF">Tco_0628362</name>
</gene>
<reference evidence="3" key="2">
    <citation type="submission" date="2022-01" db="EMBL/GenBank/DDBJ databases">
        <authorList>
            <person name="Yamashiro T."/>
            <person name="Shiraishi A."/>
            <person name="Satake H."/>
            <person name="Nakayama K."/>
        </authorList>
    </citation>
    <scope>NUCLEOTIDE SEQUENCE</scope>
</reference>
<comment type="caution">
    <text evidence="3">The sequence shown here is derived from an EMBL/GenBank/DDBJ whole genome shotgun (WGS) entry which is preliminary data.</text>
</comment>
<evidence type="ECO:0000256" key="1">
    <source>
        <dbReference type="PROSITE-ProRule" id="PRU00176"/>
    </source>
</evidence>
<reference evidence="3" key="1">
    <citation type="journal article" date="2022" name="Int. J. Mol. Sci.">
        <title>Draft Genome of Tanacetum Coccineum: Genomic Comparison of Closely Related Tanacetum-Family Plants.</title>
        <authorList>
            <person name="Yamashiro T."/>
            <person name="Shiraishi A."/>
            <person name="Nakayama K."/>
            <person name="Satake H."/>
        </authorList>
    </citation>
    <scope>NUCLEOTIDE SEQUENCE</scope>
</reference>
<dbReference type="Pfam" id="PF00076">
    <property type="entry name" value="RRM_1"/>
    <property type="match status" value="1"/>
</dbReference>
<evidence type="ECO:0000313" key="3">
    <source>
        <dbReference type="EMBL" id="GJS55000.1"/>
    </source>
</evidence>